<sequence length="412" mass="47012">MSLVNTKTLTDYDESYLYNQLRSFHESKSDVHYVLTHFVQKNAENKDADQALSRMQREARKTQGVEPEAEPTTVPATQRRTRNTTVAEAPNAPTPAPEIASSSNWDANNWGPNTDTTPQVRELNTQVEPNKPKTTSHIEKIPDPLLRGTQTQATNNNIAPQPTTNNYEPKTAIATRRRPENTPQAQPSPHTQDAEAEQIRLDRLKQQQLKAQQAQREKQTRQQSTQTRSQNNIQAPNDNVNRQNNNSNVSVKNERNVKNTTNNQRVFLNLQKSFETAEWITKSNQMHVATQNALKNMIVDKINIIDLRDNTNTETYISLSSRTMHLLYSVAIGANLDIILIFNDSTTIKLAPESWLKSTNAQTLIQNEYFYVYKNLNLDDFQQSLKPLVADEINTPEYIQMFLKYSPIVADH</sequence>
<accession>A0A9X3W9K3</accession>
<reference evidence="2" key="2">
    <citation type="submission" date="2022-10" db="EMBL/GenBank/DDBJ databases">
        <authorList>
            <person name="Kostovova I."/>
            <person name="Moravkova M."/>
            <person name="Pechar R."/>
        </authorList>
    </citation>
    <scope>NUCLEOTIDE SEQUENCE</scope>
    <source>
        <strain evidence="2">M356A</strain>
    </source>
</reference>
<organism evidence="2 3">
    <name type="scientific">Lactobacillus amylovorus</name>
    <dbReference type="NCBI Taxonomy" id="1604"/>
    <lineage>
        <taxon>Bacteria</taxon>
        <taxon>Bacillati</taxon>
        <taxon>Bacillota</taxon>
        <taxon>Bacilli</taxon>
        <taxon>Lactobacillales</taxon>
        <taxon>Lactobacillaceae</taxon>
        <taxon>Lactobacillus</taxon>
    </lineage>
</organism>
<feature type="compositionally biased region" description="Low complexity" evidence="1">
    <location>
        <begin position="237"/>
        <end position="250"/>
    </location>
</feature>
<reference evidence="2" key="1">
    <citation type="journal article" date="2022" name="Microorganisms">
        <title>Antibiotic Susceptibility, Resistance Gene Determinants and Corresponding Genomic Regions in Lactobacillus amylovorus Isolates Derived from Wild Boars and Domestic Pigs.</title>
        <authorList>
            <person name="Moravkova M."/>
            <person name="Kostovova I."/>
            <person name="Kavanova K."/>
            <person name="Pechar R."/>
            <person name="Stanek S."/>
            <person name="Brychta A."/>
            <person name="Zeman M."/>
            <person name="Kubasova T."/>
        </authorList>
    </citation>
    <scope>NUCLEOTIDE SEQUENCE</scope>
    <source>
        <strain evidence="2">M356A</strain>
    </source>
</reference>
<gene>
    <name evidence="2" type="ORF">ODV15_07620</name>
</gene>
<protein>
    <submittedName>
        <fullName evidence="2">Uncharacterized protein</fullName>
    </submittedName>
</protein>
<feature type="compositionally biased region" description="Low complexity" evidence="1">
    <location>
        <begin position="221"/>
        <end position="230"/>
    </location>
</feature>
<feature type="compositionally biased region" description="Polar residues" evidence="1">
    <location>
        <begin position="100"/>
        <end position="135"/>
    </location>
</feature>
<evidence type="ECO:0000313" key="2">
    <source>
        <dbReference type="EMBL" id="MDB6262415.1"/>
    </source>
</evidence>
<comment type="caution">
    <text evidence="2">The sequence shown here is derived from an EMBL/GenBank/DDBJ whole genome shotgun (WGS) entry which is preliminary data.</text>
</comment>
<feature type="compositionally biased region" description="Basic and acidic residues" evidence="1">
    <location>
        <begin position="46"/>
        <end position="63"/>
    </location>
</feature>
<dbReference type="AlphaFoldDB" id="A0A9X3W9K3"/>
<feature type="compositionally biased region" description="Polar residues" evidence="1">
    <location>
        <begin position="181"/>
        <end position="191"/>
    </location>
</feature>
<dbReference type="EMBL" id="JAOTGU010000010">
    <property type="protein sequence ID" value="MDB6262415.1"/>
    <property type="molecule type" value="Genomic_DNA"/>
</dbReference>
<dbReference type="Proteomes" id="UP001143700">
    <property type="component" value="Unassembled WGS sequence"/>
</dbReference>
<name>A0A9X3W9K3_LACAM</name>
<dbReference type="RefSeq" id="WP_271870332.1">
    <property type="nucleotide sequence ID" value="NZ_JAOTGU010000010.1"/>
</dbReference>
<evidence type="ECO:0000256" key="1">
    <source>
        <dbReference type="SAM" id="MobiDB-lite"/>
    </source>
</evidence>
<proteinExistence type="predicted"/>
<feature type="region of interest" description="Disordered" evidence="1">
    <location>
        <begin position="46"/>
        <end position="250"/>
    </location>
</feature>
<feature type="compositionally biased region" description="Polar residues" evidence="1">
    <location>
        <begin position="148"/>
        <end position="168"/>
    </location>
</feature>
<evidence type="ECO:0000313" key="3">
    <source>
        <dbReference type="Proteomes" id="UP001143700"/>
    </source>
</evidence>